<keyword evidence="5 6" id="KW-0472">Membrane</keyword>
<dbReference type="RefSeq" id="WP_211936331.1">
    <property type="nucleotide sequence ID" value="NZ_CP073078.1"/>
</dbReference>
<feature type="transmembrane region" description="Helical" evidence="6">
    <location>
        <begin position="28"/>
        <end position="46"/>
    </location>
</feature>
<keyword evidence="2" id="KW-0813">Transport</keyword>
<evidence type="ECO:0000313" key="8">
    <source>
        <dbReference type="Proteomes" id="UP000676409"/>
    </source>
</evidence>
<dbReference type="SUPFAM" id="SSF103473">
    <property type="entry name" value="MFS general substrate transporter"/>
    <property type="match status" value="1"/>
</dbReference>
<keyword evidence="4 6" id="KW-1133">Transmembrane helix</keyword>
<evidence type="ECO:0000256" key="4">
    <source>
        <dbReference type="ARBA" id="ARBA00022989"/>
    </source>
</evidence>
<proteinExistence type="predicted"/>
<feature type="transmembrane region" description="Helical" evidence="6">
    <location>
        <begin position="534"/>
        <end position="558"/>
    </location>
</feature>
<feature type="transmembrane region" description="Helical" evidence="6">
    <location>
        <begin position="58"/>
        <end position="80"/>
    </location>
</feature>
<dbReference type="AlphaFoldDB" id="A0A975ITA8"/>
<feature type="transmembrane region" description="Helical" evidence="6">
    <location>
        <begin position="407"/>
        <end position="426"/>
    </location>
</feature>
<dbReference type="GO" id="GO:0035348">
    <property type="term" value="P:acetyl-CoA transmembrane transport"/>
    <property type="evidence" value="ECO:0007669"/>
    <property type="project" value="InterPro"/>
</dbReference>
<evidence type="ECO:0000313" key="7">
    <source>
        <dbReference type="EMBL" id="QUD86279.1"/>
    </source>
</evidence>
<evidence type="ECO:0000256" key="6">
    <source>
        <dbReference type="SAM" id="Phobius"/>
    </source>
</evidence>
<feature type="transmembrane region" description="Helical" evidence="6">
    <location>
        <begin position="168"/>
        <end position="185"/>
    </location>
</feature>
<dbReference type="PANTHER" id="PTHR12778:SF10">
    <property type="entry name" value="MAJOR FACILITATOR SUPERFAMILY DOMAIN-CONTAINING PROTEIN 3"/>
    <property type="match status" value="1"/>
</dbReference>
<dbReference type="PANTHER" id="PTHR12778">
    <property type="entry name" value="SOLUTE CARRIER FAMILY 33 ACETYL-COA TRANSPORTER -RELATED"/>
    <property type="match status" value="1"/>
</dbReference>
<dbReference type="GO" id="GO:0008521">
    <property type="term" value="F:acetyl-CoA transmembrane transporter activity"/>
    <property type="evidence" value="ECO:0007669"/>
    <property type="project" value="InterPro"/>
</dbReference>
<protein>
    <submittedName>
        <fullName evidence="7">MFS transporter</fullName>
    </submittedName>
</protein>
<dbReference type="KEGG" id="caul:KCG34_14355"/>
<feature type="transmembrane region" description="Helical" evidence="6">
    <location>
        <begin position="100"/>
        <end position="117"/>
    </location>
</feature>
<name>A0A975ITA8_9CAUL</name>
<accession>A0A975ITA8</accession>
<evidence type="ECO:0000256" key="2">
    <source>
        <dbReference type="ARBA" id="ARBA00022448"/>
    </source>
</evidence>
<comment type="subcellular location">
    <subcellularLocation>
        <location evidence="1">Membrane</location>
        <topology evidence="1">Multi-pass membrane protein</topology>
    </subcellularLocation>
</comment>
<evidence type="ECO:0000256" key="1">
    <source>
        <dbReference type="ARBA" id="ARBA00004141"/>
    </source>
</evidence>
<evidence type="ECO:0000256" key="5">
    <source>
        <dbReference type="ARBA" id="ARBA00023136"/>
    </source>
</evidence>
<dbReference type="InterPro" id="IPR036259">
    <property type="entry name" value="MFS_trans_sf"/>
</dbReference>
<dbReference type="GO" id="GO:0016020">
    <property type="term" value="C:membrane"/>
    <property type="evidence" value="ECO:0007669"/>
    <property type="project" value="UniProtKB-SubCell"/>
</dbReference>
<dbReference type="InterPro" id="IPR004752">
    <property type="entry name" value="AmpG_permease/AT-1"/>
</dbReference>
<feature type="transmembrane region" description="Helical" evidence="6">
    <location>
        <begin position="381"/>
        <end position="401"/>
    </location>
</feature>
<feature type="transmembrane region" description="Helical" evidence="6">
    <location>
        <begin position="433"/>
        <end position="455"/>
    </location>
</feature>
<dbReference type="Proteomes" id="UP000676409">
    <property type="component" value="Chromosome"/>
</dbReference>
<keyword evidence="8" id="KW-1185">Reference proteome</keyword>
<feature type="transmembrane region" description="Helical" evidence="6">
    <location>
        <begin position="290"/>
        <end position="313"/>
    </location>
</feature>
<reference evidence="7" key="1">
    <citation type="submission" date="2021-04" db="EMBL/GenBank/DDBJ databases">
        <title>The complete genome sequence of Caulobacter sp. S6.</title>
        <authorList>
            <person name="Tang Y."/>
            <person name="Ouyang W."/>
            <person name="Liu Q."/>
            <person name="Huang B."/>
            <person name="Guo Z."/>
            <person name="Lei P."/>
        </authorList>
    </citation>
    <scope>NUCLEOTIDE SEQUENCE</scope>
    <source>
        <strain evidence="7">S6</strain>
    </source>
</reference>
<organism evidence="7 8">
    <name type="scientific">Phenylobacterium montanum</name>
    <dbReference type="NCBI Taxonomy" id="2823693"/>
    <lineage>
        <taxon>Bacteria</taxon>
        <taxon>Pseudomonadati</taxon>
        <taxon>Pseudomonadota</taxon>
        <taxon>Alphaproteobacteria</taxon>
        <taxon>Caulobacterales</taxon>
        <taxon>Caulobacteraceae</taxon>
        <taxon>Phenylobacterium</taxon>
    </lineage>
</organism>
<dbReference type="EMBL" id="CP073078">
    <property type="protein sequence ID" value="QUD86279.1"/>
    <property type="molecule type" value="Genomic_DNA"/>
</dbReference>
<dbReference type="Pfam" id="PF13000">
    <property type="entry name" value="Acatn"/>
    <property type="match status" value="1"/>
</dbReference>
<gene>
    <name evidence="7" type="ORF">KCG34_14355</name>
</gene>
<dbReference type="NCBIfam" id="TIGR00901">
    <property type="entry name" value="2A0125"/>
    <property type="match status" value="1"/>
</dbReference>
<dbReference type="InterPro" id="IPR024371">
    <property type="entry name" value="AcetylCoA_trans_1-like"/>
</dbReference>
<feature type="transmembrane region" description="Helical" evidence="6">
    <location>
        <begin position="262"/>
        <end position="283"/>
    </location>
</feature>
<evidence type="ECO:0000256" key="3">
    <source>
        <dbReference type="ARBA" id="ARBA00022692"/>
    </source>
</evidence>
<feature type="transmembrane region" description="Helical" evidence="6">
    <location>
        <begin position="238"/>
        <end position="256"/>
    </location>
</feature>
<sequence>MSVDNEATPAGGKRGVAGALALFLDRRIAVMLALGFASGLPNLLIFDTLSAWLRESGLSLEVISFFSLATLAYSFKFLWAPVVDRTAIPGLTAWLGHRRSWMLVAQIAVTCGLLLVARGDPKTGLGAVALFAVFTGFASATQDIVVDAWRIEASESDRQGAMAAAYQWGYRIAIIVAGAVPLVLADHYGWNLSYGLMAGLMGLGMLAVLCAPRELSRIIRPLPHADMAASPVWEGMEWLARLGLLSLGALLLGSGLGANGEVLAGAVRALGLTAAAAWLQAAWVAKPDGVWLQLLGVLLGGAVIVVAACPLPRLRTRPGVYLSSAFGEPLGDFFGRFGNTAVLILALICVYRLSDFVLNIMTPFYLDLGFSKTQVAEARKVFGVAMSMVGVFAGGFSVARLGVMRSMVIGAFALPITNTIFAWLATQGPDFPSLLAAIGIDNVVSGFAGTCLIAYMSSLTSAGFTATQYALFSSLYSLPGKLVASQSGRIVEAAARAADSGGPLGALRGLFSHAPGAFTGAMAKSHVSPAALGAGYVVFFFYAGLVGVLSMVLAVWVARRSSPAKPSKPAPRDTTA</sequence>
<dbReference type="Gene3D" id="1.20.1250.20">
    <property type="entry name" value="MFS general substrate transporter like domains"/>
    <property type="match status" value="1"/>
</dbReference>
<feature type="transmembrane region" description="Helical" evidence="6">
    <location>
        <begin position="191"/>
        <end position="211"/>
    </location>
</feature>
<keyword evidence="3 6" id="KW-0812">Transmembrane</keyword>